<gene>
    <name evidence="2" type="ORF">E1163_19430</name>
</gene>
<reference evidence="2 3" key="1">
    <citation type="submission" date="2019-02" db="EMBL/GenBank/DDBJ databases">
        <authorList>
            <person name="Goldberg S.R."/>
            <person name="Haltli B.A."/>
            <person name="Correa H."/>
            <person name="Russell K.G."/>
        </authorList>
    </citation>
    <scope>NUCLEOTIDE SEQUENCE [LARGE SCALE GENOMIC DNA]</scope>
    <source>
        <strain evidence="2 3">JCM 16186</strain>
    </source>
</reference>
<sequence length="731" mass="83049">MKHLLLLSILFFSFTISGQELYEIRKINSPVVLDGIVDEPAWNSITPFPMTMYTPVYEGEMTEKTEIRMTYDDEYLYFSGIFLDSDPEGIQGNSLIRDGDPGGDFFNVMLDTYNDNENFNTFSTMPSGNRLDAEILNDAEGDPSKIFNASWNTFWSVVTSQDDKGWYAEMRIPFSSLRFDDKNEDIIFGLIVHRLIGRKNERQTYPAIPPNWNMAPWKPSRAQKILLKGINRKNPVYFTPYVLGRMRENNVHDSTENRIVNHADTDAEVGLDIKYAISSNLTLDLTLNTDFAQVEADNVQVNLSRFSLFFPEKRQFFQERSGVFNFATSTISQNRIFHSRRIGLDDKGNLLRVYGGGRLVGRFKNFDVAVLSMQTEGSSPAINSENFGVIRLRKRVFNPYSFAGTMFTSRLDSEGNYNVVAGADAFLRVSGPYYLTLKGGHVFSDNLSNSDNSLAYLRWERRAVSGLGYFVEAEHVGKNFEPGVGFILRKDNLALNQNVIYGIFIDGQWLRKFEPFVNNSIYLRNDDYSLETISTEPGLLTSFVSGADLSLSVLRVYDEVINDFSLSDESYVPAGNYTYSSLKTSYNMNAGRKLKVNLSSEIGQFYDGDKTSFSISPAWNQSKHFGITLNYTFNRIEFTERDQLLRADIASATILAALDTQWSLRSLVQYSQVNNKVAINTGLRYNKKEGNDLYLVYNQVSNTADRDVEGTALPGTESWSLTLKYTYTFIK</sequence>
<dbReference type="CDD" id="cd09618">
    <property type="entry name" value="CBM9_like_2"/>
    <property type="match status" value="1"/>
</dbReference>
<evidence type="ECO:0000313" key="3">
    <source>
        <dbReference type="Proteomes" id="UP000798808"/>
    </source>
</evidence>
<comment type="caution">
    <text evidence="2">The sequence shown here is derived from an EMBL/GenBank/DDBJ whole genome shotgun (WGS) entry which is preliminary data.</text>
</comment>
<keyword evidence="3" id="KW-1185">Reference proteome</keyword>
<dbReference type="SUPFAM" id="SSF49344">
    <property type="entry name" value="CBD9-like"/>
    <property type="match status" value="1"/>
</dbReference>
<dbReference type="Gene3D" id="2.60.40.1190">
    <property type="match status" value="1"/>
</dbReference>
<name>A0ABW9RSV3_9BACT</name>
<evidence type="ECO:0000259" key="1">
    <source>
        <dbReference type="Pfam" id="PF19313"/>
    </source>
</evidence>
<dbReference type="EMBL" id="SMLW01000614">
    <property type="protein sequence ID" value="MTI27136.1"/>
    <property type="molecule type" value="Genomic_DNA"/>
</dbReference>
<protein>
    <recommendedName>
        <fullName evidence="1">DUF5916 domain-containing protein</fullName>
    </recommendedName>
</protein>
<proteinExistence type="predicted"/>
<dbReference type="Pfam" id="PF19313">
    <property type="entry name" value="DUF5916"/>
    <property type="match status" value="1"/>
</dbReference>
<dbReference type="Proteomes" id="UP000798808">
    <property type="component" value="Unassembled WGS sequence"/>
</dbReference>
<accession>A0ABW9RSV3</accession>
<organism evidence="2 3">
    <name type="scientific">Fulvivirga kasyanovii</name>
    <dbReference type="NCBI Taxonomy" id="396812"/>
    <lineage>
        <taxon>Bacteria</taxon>
        <taxon>Pseudomonadati</taxon>
        <taxon>Bacteroidota</taxon>
        <taxon>Cytophagia</taxon>
        <taxon>Cytophagales</taxon>
        <taxon>Fulvivirgaceae</taxon>
        <taxon>Fulvivirga</taxon>
    </lineage>
</organism>
<dbReference type="InterPro" id="IPR045670">
    <property type="entry name" value="DUF5916"/>
</dbReference>
<feature type="domain" description="DUF5916" evidence="1">
    <location>
        <begin position="238"/>
        <end position="345"/>
    </location>
</feature>
<dbReference type="RefSeq" id="WP_155174142.1">
    <property type="nucleotide sequence ID" value="NZ_BAAAFL010000003.1"/>
</dbReference>
<evidence type="ECO:0000313" key="2">
    <source>
        <dbReference type="EMBL" id="MTI27136.1"/>
    </source>
</evidence>